<accession>A0A8H5F9D9</accession>
<feature type="repeat" description="WD" evidence="3">
    <location>
        <begin position="836"/>
        <end position="877"/>
    </location>
</feature>
<dbReference type="InterPro" id="IPR001680">
    <property type="entry name" value="WD40_rpt"/>
</dbReference>
<evidence type="ECO:0000256" key="2">
    <source>
        <dbReference type="ARBA" id="ARBA00022737"/>
    </source>
</evidence>
<evidence type="ECO:0000313" key="6">
    <source>
        <dbReference type="EMBL" id="KAF5328033.1"/>
    </source>
</evidence>
<feature type="repeat" description="WD" evidence="3">
    <location>
        <begin position="878"/>
        <end position="919"/>
    </location>
</feature>
<dbReference type="EMBL" id="JAACJM010000371">
    <property type="protein sequence ID" value="KAF5328033.1"/>
    <property type="molecule type" value="Genomic_DNA"/>
</dbReference>
<feature type="region of interest" description="Disordered" evidence="4">
    <location>
        <begin position="1"/>
        <end position="91"/>
    </location>
</feature>
<dbReference type="OrthoDB" id="3027122at2759"/>
<protein>
    <recommendedName>
        <fullName evidence="5">Nephrocystin 3-like N-terminal domain-containing protein</fullName>
    </recommendedName>
</protein>
<keyword evidence="1 3" id="KW-0853">WD repeat</keyword>
<dbReference type="InterPro" id="IPR056884">
    <property type="entry name" value="NPHP3-like_N"/>
</dbReference>
<proteinExistence type="predicted"/>
<dbReference type="InterPro" id="IPR027417">
    <property type="entry name" value="P-loop_NTPase"/>
</dbReference>
<feature type="compositionally biased region" description="Basic residues" evidence="4">
    <location>
        <begin position="14"/>
        <end position="23"/>
    </location>
</feature>
<dbReference type="SMART" id="SM00320">
    <property type="entry name" value="WD40"/>
    <property type="match status" value="2"/>
</dbReference>
<dbReference type="SUPFAM" id="SSF52540">
    <property type="entry name" value="P-loop containing nucleoside triphosphate hydrolases"/>
    <property type="match status" value="1"/>
</dbReference>
<reference evidence="6 7" key="1">
    <citation type="journal article" date="2020" name="ISME J.">
        <title>Uncovering the hidden diversity of litter-decomposition mechanisms in mushroom-forming fungi.</title>
        <authorList>
            <person name="Floudas D."/>
            <person name="Bentzer J."/>
            <person name="Ahren D."/>
            <person name="Johansson T."/>
            <person name="Persson P."/>
            <person name="Tunlid A."/>
        </authorList>
    </citation>
    <scope>NUCLEOTIDE SEQUENCE [LARGE SCALE GENOMIC DNA]</scope>
    <source>
        <strain evidence="6 7">CBS 291.85</strain>
    </source>
</reference>
<evidence type="ECO:0000259" key="5">
    <source>
        <dbReference type="Pfam" id="PF24883"/>
    </source>
</evidence>
<dbReference type="InterPro" id="IPR019775">
    <property type="entry name" value="WD40_repeat_CS"/>
</dbReference>
<dbReference type="SUPFAM" id="SSF50978">
    <property type="entry name" value="WD40 repeat-like"/>
    <property type="match status" value="1"/>
</dbReference>
<name>A0A8H5F9D9_9AGAR</name>
<comment type="caution">
    <text evidence="6">The sequence shown here is derived from an EMBL/GenBank/DDBJ whole genome shotgun (WGS) entry which is preliminary data.</text>
</comment>
<evidence type="ECO:0000313" key="7">
    <source>
        <dbReference type="Proteomes" id="UP000559256"/>
    </source>
</evidence>
<dbReference type="Proteomes" id="UP000559256">
    <property type="component" value="Unassembled WGS sequence"/>
</dbReference>
<dbReference type="Pfam" id="PF00400">
    <property type="entry name" value="WD40"/>
    <property type="match status" value="2"/>
</dbReference>
<dbReference type="PROSITE" id="PS50082">
    <property type="entry name" value="WD_REPEATS_2"/>
    <property type="match status" value="2"/>
</dbReference>
<organism evidence="6 7">
    <name type="scientific">Tetrapyrgos nigripes</name>
    <dbReference type="NCBI Taxonomy" id="182062"/>
    <lineage>
        <taxon>Eukaryota</taxon>
        <taxon>Fungi</taxon>
        <taxon>Dikarya</taxon>
        <taxon>Basidiomycota</taxon>
        <taxon>Agaricomycotina</taxon>
        <taxon>Agaricomycetes</taxon>
        <taxon>Agaricomycetidae</taxon>
        <taxon>Agaricales</taxon>
        <taxon>Marasmiineae</taxon>
        <taxon>Marasmiaceae</taxon>
        <taxon>Tetrapyrgos</taxon>
    </lineage>
</organism>
<dbReference type="InterPro" id="IPR036322">
    <property type="entry name" value="WD40_repeat_dom_sf"/>
</dbReference>
<dbReference type="AlphaFoldDB" id="A0A8H5F9D9"/>
<evidence type="ECO:0000256" key="4">
    <source>
        <dbReference type="SAM" id="MobiDB-lite"/>
    </source>
</evidence>
<evidence type="ECO:0000256" key="3">
    <source>
        <dbReference type="PROSITE-ProRule" id="PRU00221"/>
    </source>
</evidence>
<dbReference type="CDD" id="cd21037">
    <property type="entry name" value="MLKL_NTD"/>
    <property type="match status" value="1"/>
</dbReference>
<dbReference type="PROSITE" id="PS50294">
    <property type="entry name" value="WD_REPEATS_REGION"/>
    <property type="match status" value="2"/>
</dbReference>
<keyword evidence="2" id="KW-0677">Repeat</keyword>
<feature type="compositionally biased region" description="Polar residues" evidence="4">
    <location>
        <begin position="40"/>
        <end position="54"/>
    </location>
</feature>
<dbReference type="PANTHER" id="PTHR10039">
    <property type="entry name" value="AMELOGENIN"/>
    <property type="match status" value="1"/>
</dbReference>
<dbReference type="Gene3D" id="2.130.10.10">
    <property type="entry name" value="YVTN repeat-like/Quinoprotein amine dehydrogenase"/>
    <property type="match status" value="1"/>
</dbReference>
<evidence type="ECO:0000256" key="1">
    <source>
        <dbReference type="ARBA" id="ARBA00022574"/>
    </source>
</evidence>
<feature type="domain" description="Nephrocystin 3-like N-terminal" evidence="5">
    <location>
        <begin position="307"/>
        <end position="472"/>
    </location>
</feature>
<gene>
    <name evidence="6" type="ORF">D9758_019071</name>
</gene>
<dbReference type="Gene3D" id="3.40.50.300">
    <property type="entry name" value="P-loop containing nucleotide triphosphate hydrolases"/>
    <property type="match status" value="1"/>
</dbReference>
<dbReference type="PANTHER" id="PTHR10039:SF17">
    <property type="entry name" value="FUNGAL STAND N-TERMINAL GOODBYE DOMAIN-CONTAINING PROTEIN-RELATED"/>
    <property type="match status" value="1"/>
</dbReference>
<sequence>MKKQYQKLRDRFSRSRSRSRNRSRSPIPPAAVSAPDPPVHNSSLTPSYLTSSARLSPVPPPQIGASAIQKPLPDLPGNNARDGKSRLERVTQSTEFRSMKTLLKLVTAAGGAEPTGALKIVSGSLSILVEQAEKTVQTSADRKAFMKSLQSAVDNLEHYSRDVTSGSLGEHMKTLQETLKNKIRQLMDELERPWWKRFLAAGEEAEDMKSLQQMVRDMYQVFMMELAIQIAINIENGIETNREIKAYLEENLRDLKTGFKEVAREIKGIKLEMLKACTNQLTGCLAPSEKAEYNAMTSVPRGACTKGTRQEILEKLMAWAEGDTDHPIFWMNGMAGTGKTTIAYSFCLQLLEKQMLGASFFSSRSEGETADPGHVLPTIAYQLARHSPEFSAALWKSLKAEEDSGCTPSESQFRKLILSPARTSRSAFGQKHLVVVCDGLDECRDLSQISKILSLLIQHAVDLPMKFYISSRPEADITARFTSANSKHHKKFLLHNVEEHFLRRDLGLFLHYRFAEIRSEKSISEEGWPSEDQLNQLLDLSGQLFIYAATACLFIADPRIQSPGSTQKALRDILSYSASNPTPGNEASYRELDALYRIVLSSALHNDEENEILKNVLHLITTAQTPLSQTAITELLQIDISNILLERTLSSLQSVISVPANHSQPIQIFHASFPDFLSDPIRSKEYHHAPPESHSILANKCLEYLKGHLVENICGLQDKNVHVSQATIAGNISEALQYACMYWITHYLEASDKDTLHELMNKFFQEVDAKIRRLAGDTRRCVLQCFNTIRDHPLEIYYSALFWLPKKSIIWEFYPQEIPWKLLGGVGNVWECYDHVIQAKGSIDCIALSADGQQVVSGSSDSTIRIWNVETGEEEKKLEGHSDWVRSVAFSADGQRVVSGSSDKTIRIWNVGTGEEEKKLDQHSQSAANEQKIATDVSHYLHDQWIHHPFIGELDCVYLPFTDIFCSAIHDDIRLLCLGFQSGKVLILKAL</sequence>
<dbReference type="Pfam" id="PF24883">
    <property type="entry name" value="NPHP3_N"/>
    <property type="match status" value="1"/>
</dbReference>
<dbReference type="InterPro" id="IPR015943">
    <property type="entry name" value="WD40/YVTN_repeat-like_dom_sf"/>
</dbReference>
<dbReference type="InterPro" id="IPR059179">
    <property type="entry name" value="MLKL-like_MCAfunc"/>
</dbReference>
<keyword evidence="7" id="KW-1185">Reference proteome</keyword>
<dbReference type="PROSITE" id="PS00678">
    <property type="entry name" value="WD_REPEATS_1"/>
    <property type="match status" value="2"/>
</dbReference>